<protein>
    <submittedName>
        <fullName evidence="3">Heteromeric transposase endonuclease subunit TnsA</fullName>
    </submittedName>
</protein>
<name>A0ABV4TQH7_9GAMM</name>
<evidence type="ECO:0000259" key="2">
    <source>
        <dbReference type="Pfam" id="PF08722"/>
    </source>
</evidence>
<gene>
    <name evidence="3" type="ORF">ACERLL_00965</name>
</gene>
<keyword evidence="3" id="KW-0540">Nuclease</keyword>
<sequence length="227" mass="25467">MRNYRSVTGISLNRGEGRVSAYESTLERDLMTALEFDLGFGVETYEEQPVVIEYTKPDGARGRYTPDILIKYRAAGGGARQPGKLVEVKYSDELKEKWAELEPRFAAARAYAEAQGWTFEVLTELEIRTPYFKNVKFLLPYRQMECDDALMEAVAEALAGLGQSTPKALVASVSPHWRVQGEAVAALWCLAARRAIALDLSVPVTMKSPIELAEGWRERLDWEEDLG</sequence>
<dbReference type="InterPro" id="IPR014832">
    <property type="entry name" value="TnsA_C"/>
</dbReference>
<dbReference type="Pfam" id="PF08722">
    <property type="entry name" value="Tn7_TnsA-like_N"/>
    <property type="match status" value="1"/>
</dbReference>
<dbReference type="GO" id="GO:0004519">
    <property type="term" value="F:endonuclease activity"/>
    <property type="evidence" value="ECO:0007669"/>
    <property type="project" value="UniProtKB-KW"/>
</dbReference>
<dbReference type="EMBL" id="JBGUAW010000001">
    <property type="protein sequence ID" value="MFA9459394.1"/>
    <property type="molecule type" value="Genomic_DNA"/>
</dbReference>
<dbReference type="RefSeq" id="WP_373654181.1">
    <property type="nucleotide sequence ID" value="NZ_JBGUAW010000001.1"/>
</dbReference>
<feature type="domain" description="TnsA endonuclease N-terminal" evidence="2">
    <location>
        <begin position="42"/>
        <end position="124"/>
    </location>
</feature>
<dbReference type="Pfam" id="PF08721">
    <property type="entry name" value="Tn7_Tnp_TnsA_C"/>
    <property type="match status" value="1"/>
</dbReference>
<evidence type="ECO:0000313" key="3">
    <source>
        <dbReference type="EMBL" id="MFA9459394.1"/>
    </source>
</evidence>
<dbReference type="InterPro" id="IPR014833">
    <property type="entry name" value="TnsA_N"/>
</dbReference>
<accession>A0ABV4TQH7</accession>
<keyword evidence="4" id="KW-1185">Reference proteome</keyword>
<reference evidence="3 4" key="1">
    <citation type="submission" date="2024-08" db="EMBL/GenBank/DDBJ databases">
        <title>Whole-genome sequencing of halo(alkali)philic microorganisms from hypersaline lakes.</title>
        <authorList>
            <person name="Sorokin D.Y."/>
            <person name="Merkel A.Y."/>
            <person name="Messina E."/>
            <person name="Yakimov M."/>
        </authorList>
    </citation>
    <scope>NUCLEOTIDE SEQUENCE [LARGE SCALE GENOMIC DNA]</scope>
    <source>
        <strain evidence="3 4">Cl-TMA</strain>
    </source>
</reference>
<dbReference type="Proteomes" id="UP001575181">
    <property type="component" value="Unassembled WGS sequence"/>
</dbReference>
<feature type="domain" description="TnsA endonuclease C-terminal" evidence="1">
    <location>
        <begin position="126"/>
        <end position="200"/>
    </location>
</feature>
<proteinExistence type="predicted"/>
<evidence type="ECO:0000259" key="1">
    <source>
        <dbReference type="Pfam" id="PF08721"/>
    </source>
</evidence>
<keyword evidence="3" id="KW-0378">Hydrolase</keyword>
<comment type="caution">
    <text evidence="3">The sequence shown here is derived from an EMBL/GenBank/DDBJ whole genome shotgun (WGS) entry which is preliminary data.</text>
</comment>
<organism evidence="3 4">
    <name type="scientific">Thiohalorhabdus methylotrophus</name>
    <dbReference type="NCBI Taxonomy" id="3242694"/>
    <lineage>
        <taxon>Bacteria</taxon>
        <taxon>Pseudomonadati</taxon>
        <taxon>Pseudomonadota</taxon>
        <taxon>Gammaproteobacteria</taxon>
        <taxon>Thiohalorhabdales</taxon>
        <taxon>Thiohalorhabdaceae</taxon>
        <taxon>Thiohalorhabdus</taxon>
    </lineage>
</organism>
<keyword evidence="3" id="KW-0255">Endonuclease</keyword>
<evidence type="ECO:0000313" key="4">
    <source>
        <dbReference type="Proteomes" id="UP001575181"/>
    </source>
</evidence>